<gene>
    <name evidence="2" type="ORF">ACFO6S_05225</name>
</gene>
<name>A0ABV9FMT6_9NOCA</name>
<dbReference type="EMBL" id="JBHSFO010000002">
    <property type="protein sequence ID" value="MFC4603087.1"/>
    <property type="molecule type" value="Genomic_DNA"/>
</dbReference>
<sequence length="75" mass="7189">MNIVRGGVQTRSTTGVTTIQTRAAIAIRVPQRSQVARRPASGGVGVGSLGGPGHGAGGHPGGGDCGRERSAGGGG</sequence>
<accession>A0ABV9FMT6</accession>
<evidence type="ECO:0000256" key="1">
    <source>
        <dbReference type="SAM" id="MobiDB-lite"/>
    </source>
</evidence>
<feature type="compositionally biased region" description="Basic and acidic residues" evidence="1">
    <location>
        <begin position="65"/>
        <end position="75"/>
    </location>
</feature>
<evidence type="ECO:0000313" key="3">
    <source>
        <dbReference type="Proteomes" id="UP001595914"/>
    </source>
</evidence>
<feature type="region of interest" description="Disordered" evidence="1">
    <location>
        <begin position="32"/>
        <end position="75"/>
    </location>
</feature>
<keyword evidence="3" id="KW-1185">Reference proteome</keyword>
<evidence type="ECO:0000313" key="2">
    <source>
        <dbReference type="EMBL" id="MFC4603087.1"/>
    </source>
</evidence>
<feature type="compositionally biased region" description="Gly residues" evidence="1">
    <location>
        <begin position="42"/>
        <end position="64"/>
    </location>
</feature>
<organism evidence="2 3">
    <name type="scientific">Rhodococcus kronopolitis</name>
    <dbReference type="NCBI Taxonomy" id="1460226"/>
    <lineage>
        <taxon>Bacteria</taxon>
        <taxon>Bacillati</taxon>
        <taxon>Actinomycetota</taxon>
        <taxon>Actinomycetes</taxon>
        <taxon>Mycobacteriales</taxon>
        <taxon>Nocardiaceae</taxon>
        <taxon>Rhodococcus</taxon>
    </lineage>
</organism>
<reference evidence="3" key="1">
    <citation type="journal article" date="2019" name="Int. J. Syst. Evol. Microbiol.">
        <title>The Global Catalogue of Microorganisms (GCM) 10K type strain sequencing project: providing services to taxonomists for standard genome sequencing and annotation.</title>
        <authorList>
            <consortium name="The Broad Institute Genomics Platform"/>
            <consortium name="The Broad Institute Genome Sequencing Center for Infectious Disease"/>
            <person name="Wu L."/>
            <person name="Ma J."/>
        </authorList>
    </citation>
    <scope>NUCLEOTIDE SEQUENCE [LARGE SCALE GENOMIC DNA]</scope>
    <source>
        <strain evidence="3">CCUG 54520</strain>
    </source>
</reference>
<proteinExistence type="predicted"/>
<comment type="caution">
    <text evidence="2">The sequence shown here is derived from an EMBL/GenBank/DDBJ whole genome shotgun (WGS) entry which is preliminary data.</text>
</comment>
<dbReference type="Proteomes" id="UP001595914">
    <property type="component" value="Unassembled WGS sequence"/>
</dbReference>
<protein>
    <submittedName>
        <fullName evidence="2">Uncharacterized protein</fullName>
    </submittedName>
</protein>